<dbReference type="AlphaFoldDB" id="A0A9P0AGC2"/>
<dbReference type="OrthoDB" id="294696at2759"/>
<dbReference type="SUPFAM" id="SSF52833">
    <property type="entry name" value="Thioredoxin-like"/>
    <property type="match status" value="3"/>
</dbReference>
<dbReference type="InterPro" id="IPR013766">
    <property type="entry name" value="Thioredoxin_domain"/>
</dbReference>
<evidence type="ECO:0000313" key="4">
    <source>
        <dbReference type="Proteomes" id="UP001152759"/>
    </source>
</evidence>
<evidence type="ECO:0000313" key="3">
    <source>
        <dbReference type="EMBL" id="CAH0391132.1"/>
    </source>
</evidence>
<dbReference type="Pfam" id="PF13848">
    <property type="entry name" value="Thioredoxin_6"/>
    <property type="match status" value="1"/>
</dbReference>
<dbReference type="Gene3D" id="3.40.30.10">
    <property type="entry name" value="Glutaredoxin"/>
    <property type="match status" value="3"/>
</dbReference>
<protein>
    <recommendedName>
        <fullName evidence="2">Thioredoxin domain-containing protein</fullName>
    </recommendedName>
</protein>
<feature type="signal peptide" evidence="1">
    <location>
        <begin position="1"/>
        <end position="30"/>
    </location>
</feature>
<dbReference type="Proteomes" id="UP001152759">
    <property type="component" value="Chromosome 5"/>
</dbReference>
<keyword evidence="4" id="KW-1185">Reference proteome</keyword>
<dbReference type="InterPro" id="IPR041862">
    <property type="entry name" value="ERp44_PDI_b_2"/>
</dbReference>
<dbReference type="Pfam" id="PF00085">
    <property type="entry name" value="Thioredoxin"/>
    <property type="match status" value="1"/>
</dbReference>
<feature type="domain" description="Thioredoxin" evidence="2">
    <location>
        <begin position="13"/>
        <end position="142"/>
    </location>
</feature>
<accession>A0A9P0AGC2</accession>
<dbReference type="PROSITE" id="PS51352">
    <property type="entry name" value="THIOREDOXIN_2"/>
    <property type="match status" value="1"/>
</dbReference>
<dbReference type="PANTHER" id="PTHR46295:SF1">
    <property type="entry name" value="ENDOPLASMIC RETICULUM RESIDENT PROTEIN 44"/>
    <property type="match status" value="1"/>
</dbReference>
<evidence type="ECO:0000256" key="1">
    <source>
        <dbReference type="SAM" id="SignalP"/>
    </source>
</evidence>
<organism evidence="3 4">
    <name type="scientific">Bemisia tabaci</name>
    <name type="common">Sweetpotato whitefly</name>
    <name type="synonym">Aleurodes tabaci</name>
    <dbReference type="NCBI Taxonomy" id="7038"/>
    <lineage>
        <taxon>Eukaryota</taxon>
        <taxon>Metazoa</taxon>
        <taxon>Ecdysozoa</taxon>
        <taxon>Arthropoda</taxon>
        <taxon>Hexapoda</taxon>
        <taxon>Insecta</taxon>
        <taxon>Pterygota</taxon>
        <taxon>Neoptera</taxon>
        <taxon>Paraneoptera</taxon>
        <taxon>Hemiptera</taxon>
        <taxon>Sternorrhyncha</taxon>
        <taxon>Aleyrodoidea</taxon>
        <taxon>Aleyrodidae</taxon>
        <taxon>Aleyrodinae</taxon>
        <taxon>Bemisia</taxon>
    </lineage>
</organism>
<dbReference type="InterPro" id="IPR036249">
    <property type="entry name" value="Thioredoxin-like_sf"/>
</dbReference>
<evidence type="ECO:0000259" key="2">
    <source>
        <dbReference type="PROSITE" id="PS51352"/>
    </source>
</evidence>
<sequence length="409" mass="46985">MDTFYPKKLPRINLLGHLFLCFLFYNPTDSGAVQLTQDNIDNILATNELVLINFYADWCRFSNLLQPIWDEAAEKISAEFPTPGRVLVGKVDCDKENTVAERYHITKYPTLKVIRNGSPAKREYRGQRSAEAFLTFVKSQLENPIKEFFSLQEMNNFDTKKRIIIGFFDTKDVPEYDIFRRVATNLKEDCLFYVGVGEPVRTMHPPGTPIIAFRPDHATPDSENESYKGSLSNYDELNAWMTDKCVPLVREITFENAEELTEEGLPFLILFHKPDDLQTVKLFKEIVVNELISEKQNVNFLTADGEKFAHPLHHLGKSQSDLPLIAIDSFRHMYMFPDTSQMTIPGKLKTFIQDLYSGKLHREYHYGPDPPTEILQIDGKSGPTTPPESTFKKLAPSDKRYTLLLKDEL</sequence>
<dbReference type="InterPro" id="IPR052643">
    <property type="entry name" value="ERP44"/>
</dbReference>
<reference evidence="3" key="1">
    <citation type="submission" date="2021-12" db="EMBL/GenBank/DDBJ databases">
        <authorList>
            <person name="King R."/>
        </authorList>
    </citation>
    <scope>NUCLEOTIDE SEQUENCE</scope>
</reference>
<proteinExistence type="predicted"/>
<feature type="chain" id="PRO_5040415556" description="Thioredoxin domain-containing protein" evidence="1">
    <location>
        <begin position="31"/>
        <end position="409"/>
    </location>
</feature>
<gene>
    <name evidence="3" type="ORF">BEMITA_LOCUS9780</name>
</gene>
<dbReference type="GO" id="GO:0005793">
    <property type="term" value="C:endoplasmic reticulum-Golgi intermediate compartment"/>
    <property type="evidence" value="ECO:0007669"/>
    <property type="project" value="TreeGrafter"/>
</dbReference>
<keyword evidence="1" id="KW-0732">Signal</keyword>
<dbReference type="CDD" id="cd03072">
    <property type="entry name" value="PDI_b'_ERp44"/>
    <property type="match status" value="1"/>
</dbReference>
<dbReference type="GO" id="GO:0005789">
    <property type="term" value="C:endoplasmic reticulum membrane"/>
    <property type="evidence" value="ECO:0007669"/>
    <property type="project" value="TreeGrafter"/>
</dbReference>
<dbReference type="PANTHER" id="PTHR46295">
    <property type="entry name" value="ENDOPLASMIC RETICULUM RESIDENT PROTEIN 44"/>
    <property type="match status" value="1"/>
</dbReference>
<dbReference type="GO" id="GO:0003756">
    <property type="term" value="F:protein disulfide isomerase activity"/>
    <property type="evidence" value="ECO:0007669"/>
    <property type="project" value="TreeGrafter"/>
</dbReference>
<dbReference type="EMBL" id="OU963866">
    <property type="protein sequence ID" value="CAH0391132.1"/>
    <property type="molecule type" value="Genomic_DNA"/>
</dbReference>
<dbReference type="GO" id="GO:0006457">
    <property type="term" value="P:protein folding"/>
    <property type="evidence" value="ECO:0007669"/>
    <property type="project" value="TreeGrafter"/>
</dbReference>
<name>A0A9P0AGC2_BEMTA</name>
<dbReference type="FunFam" id="3.40.30.10:FF:000051">
    <property type="entry name" value="endoplasmic reticulum resident protein 44"/>
    <property type="match status" value="1"/>
</dbReference>